<keyword evidence="4" id="KW-1185">Reference proteome</keyword>
<proteinExistence type="predicted"/>
<dbReference type="GO" id="GO:0031930">
    <property type="term" value="P:mitochondria-nucleus signaling pathway"/>
    <property type="evidence" value="ECO:0007669"/>
    <property type="project" value="TreeGrafter"/>
</dbReference>
<dbReference type="GO" id="GO:0000122">
    <property type="term" value="P:negative regulation of transcription by RNA polymerase II"/>
    <property type="evidence" value="ECO:0007669"/>
    <property type="project" value="TreeGrafter"/>
</dbReference>
<sequence length="322" mass="34871">MTQSSKSEEVPTANTVVPGFVLATPQATVPEGQMSIAGTEIPSSFLPHGAPRDAVPPTPFVLEQSVGLGESRKVKSMPNLIPQEQQASISSHPSDAIESACETEYIDETAIGDEAAVDDEDGVYSSDWEDSDSGSVSEHFQRVNSVVFASASGKSLITLMLNANDLSNHASQSTSAIPQSRKPNGPSSAVSPNGSDDGPLVMRDNRQAPSTPNREIPQPTAQPIPTTAHDHGQAALSPRTTRRNMLATELSESLRRHLLWERSQKSSTTNAVLTRRHTSHDILNLRQFPEKPCMKKAEAVNASTWNQYFVKETFDGYHSKGW</sequence>
<dbReference type="GO" id="GO:0005737">
    <property type="term" value="C:cytoplasm"/>
    <property type="evidence" value="ECO:0007669"/>
    <property type="project" value="TreeGrafter"/>
</dbReference>
<dbReference type="InterPro" id="IPR053043">
    <property type="entry name" value="Ras-cAMP_regulatory"/>
</dbReference>
<comment type="caution">
    <text evidence="3">The sequence shown here is derived from an EMBL/GenBank/DDBJ whole genome shotgun (WGS) entry which is preliminary data.</text>
</comment>
<feature type="region of interest" description="Disordered" evidence="1">
    <location>
        <begin position="112"/>
        <end position="138"/>
    </location>
</feature>
<dbReference type="Pfam" id="PF11702">
    <property type="entry name" value="DUF3295"/>
    <property type="match status" value="1"/>
</dbReference>
<evidence type="ECO:0000313" key="3">
    <source>
        <dbReference type="EMBL" id="CAH0023477.1"/>
    </source>
</evidence>
<evidence type="ECO:0000256" key="1">
    <source>
        <dbReference type="SAM" id="MobiDB-lite"/>
    </source>
</evidence>
<feature type="region of interest" description="Disordered" evidence="1">
    <location>
        <begin position="39"/>
        <end position="59"/>
    </location>
</feature>
<gene>
    <name evidence="3" type="ORF">CRHIZ90672A_00010921</name>
</gene>
<feature type="compositionally biased region" description="Acidic residues" evidence="1">
    <location>
        <begin position="112"/>
        <end position="132"/>
    </location>
</feature>
<dbReference type="PANTHER" id="PTHR28014">
    <property type="entry name" value="NEGATIVE REGULATOR OF RAS-CAMP PATHWAY"/>
    <property type="match status" value="1"/>
</dbReference>
<feature type="compositionally biased region" description="Low complexity" evidence="1">
    <location>
        <begin position="216"/>
        <end position="227"/>
    </location>
</feature>
<dbReference type="EMBL" id="CABFNQ020000692">
    <property type="protein sequence ID" value="CAH0023477.1"/>
    <property type="molecule type" value="Genomic_DNA"/>
</dbReference>
<feature type="domain" description="DUF3295" evidence="2">
    <location>
        <begin position="73"/>
        <end position="322"/>
    </location>
</feature>
<evidence type="ECO:0000259" key="2">
    <source>
        <dbReference type="Pfam" id="PF11702"/>
    </source>
</evidence>
<protein>
    <recommendedName>
        <fullName evidence="2">DUF3295 domain-containing protein</fullName>
    </recommendedName>
</protein>
<reference evidence="3" key="1">
    <citation type="submission" date="2021-10" db="EMBL/GenBank/DDBJ databases">
        <authorList>
            <person name="Piombo E."/>
        </authorList>
    </citation>
    <scope>NUCLEOTIDE SEQUENCE</scope>
</reference>
<dbReference type="Proteomes" id="UP000696573">
    <property type="component" value="Unassembled WGS sequence"/>
</dbReference>
<dbReference type="InterPro" id="IPR021711">
    <property type="entry name" value="DUF3295"/>
</dbReference>
<dbReference type="GO" id="GO:0006808">
    <property type="term" value="P:regulation of nitrogen utilization"/>
    <property type="evidence" value="ECO:0007669"/>
    <property type="project" value="TreeGrafter"/>
</dbReference>
<evidence type="ECO:0000313" key="4">
    <source>
        <dbReference type="Proteomes" id="UP000696573"/>
    </source>
</evidence>
<dbReference type="AlphaFoldDB" id="A0A9N9VCB6"/>
<organism evidence="3 4">
    <name type="scientific">Clonostachys rhizophaga</name>
    <dbReference type="NCBI Taxonomy" id="160324"/>
    <lineage>
        <taxon>Eukaryota</taxon>
        <taxon>Fungi</taxon>
        <taxon>Dikarya</taxon>
        <taxon>Ascomycota</taxon>
        <taxon>Pezizomycotina</taxon>
        <taxon>Sordariomycetes</taxon>
        <taxon>Hypocreomycetidae</taxon>
        <taxon>Hypocreales</taxon>
        <taxon>Bionectriaceae</taxon>
        <taxon>Clonostachys</taxon>
    </lineage>
</organism>
<accession>A0A9N9VCB6</accession>
<dbReference type="OrthoDB" id="5054775at2759"/>
<feature type="compositionally biased region" description="Polar residues" evidence="1">
    <location>
        <begin position="170"/>
        <end position="194"/>
    </location>
</feature>
<dbReference type="PANTHER" id="PTHR28014:SF1">
    <property type="entry name" value="NEGATIVE REGULATOR OF RAS-CAMP PATHWAY"/>
    <property type="match status" value="1"/>
</dbReference>
<name>A0A9N9VCB6_9HYPO</name>
<feature type="region of interest" description="Disordered" evidence="1">
    <location>
        <begin position="170"/>
        <end position="242"/>
    </location>
</feature>